<dbReference type="Proteomes" id="UP000481739">
    <property type="component" value="Unassembled WGS sequence"/>
</dbReference>
<reference evidence="2 3" key="1">
    <citation type="journal article" date="2019" name="Nature">
        <title>A new antibiotic selectively kills Gram-negative pathogens.</title>
        <authorList>
            <person name="Imai Y."/>
            <person name="Meyer K.J."/>
            <person name="Iinishi A."/>
            <person name="Favre-Godal Q."/>
            <person name="Green R."/>
            <person name="Manuse S."/>
            <person name="Caboni M."/>
            <person name="Mori M."/>
            <person name="Niles S."/>
            <person name="Ghiglieri M."/>
            <person name="Honrao C."/>
            <person name="Ma X."/>
            <person name="Guo J.J."/>
            <person name="Makriyannis A."/>
            <person name="Linares-Otoya L."/>
            <person name="Boehringer N."/>
            <person name="Wuisan Z.G."/>
            <person name="Kaur H."/>
            <person name="Wu R."/>
            <person name="Mateus A."/>
            <person name="Typas A."/>
            <person name="Savitski M.M."/>
            <person name="Espinoza J.L."/>
            <person name="O'Rourke A."/>
            <person name="Nelson K.E."/>
            <person name="Hiller S."/>
            <person name="Noinaj N."/>
            <person name="Schaeberle T.F."/>
            <person name="D'Onofrio A."/>
            <person name="Lewis K."/>
        </authorList>
    </citation>
    <scope>NUCLEOTIDE SEQUENCE [LARGE SCALE GENOMIC DNA]</scope>
    <source>
        <strain evidence="2 3">HGB 1456</strain>
    </source>
</reference>
<dbReference type="InterPro" id="IPR020459">
    <property type="entry name" value="AMP-binding"/>
</dbReference>
<dbReference type="Gene3D" id="3.40.50.980">
    <property type="match status" value="2"/>
</dbReference>
<dbReference type="FunFam" id="3.40.50.980:FF:000001">
    <property type="entry name" value="Non-ribosomal peptide synthetase"/>
    <property type="match status" value="1"/>
</dbReference>
<dbReference type="GO" id="GO:0044550">
    <property type="term" value="P:secondary metabolite biosynthetic process"/>
    <property type="evidence" value="ECO:0007669"/>
    <property type="project" value="TreeGrafter"/>
</dbReference>
<sequence length="260" mass="28624">MADKIAQPVKDIDILPAEERDLLINQWNDLADDYPSAGCLHELFERQVAKTPDASALIFNDHALSYAELNRRANQLAHRLIAEGVVPDSRVVICVDRTPLMVIGLLVILKAGGCYVPLDPDYPQERLHFILADASPILVLHDNAGQKVLTVAQENGLPTLELTRTLPEQAPQVTGLTPRHLAYVIYTSGSTGQPKGVMIEHHSAVRKLPVLRDVLAINADSQLLQFCNFSFDVSVSEFFCPLISGTGVHLLESHARQELT</sequence>
<dbReference type="AlphaFoldDB" id="A0A7C9GN87"/>
<protein>
    <submittedName>
        <fullName evidence="2">AMP-binding protein</fullName>
    </submittedName>
</protein>
<dbReference type="InterPro" id="IPR000873">
    <property type="entry name" value="AMP-dep_synth/lig_dom"/>
</dbReference>
<dbReference type="GO" id="GO:0005737">
    <property type="term" value="C:cytoplasm"/>
    <property type="evidence" value="ECO:0007669"/>
    <property type="project" value="TreeGrafter"/>
</dbReference>
<gene>
    <name evidence="2" type="ORF">GEA64_05585</name>
</gene>
<dbReference type="PROSITE" id="PS00455">
    <property type="entry name" value="AMP_BINDING"/>
    <property type="match status" value="1"/>
</dbReference>
<evidence type="ECO:0000259" key="1">
    <source>
        <dbReference type="Pfam" id="PF00501"/>
    </source>
</evidence>
<dbReference type="GO" id="GO:0031177">
    <property type="term" value="F:phosphopantetheine binding"/>
    <property type="evidence" value="ECO:0007669"/>
    <property type="project" value="TreeGrafter"/>
</dbReference>
<dbReference type="Pfam" id="PF00501">
    <property type="entry name" value="AMP-binding"/>
    <property type="match status" value="1"/>
</dbReference>
<organism evidence="2 3">
    <name type="scientific">Photorhabdus khanii</name>
    <dbReference type="NCBI Taxonomy" id="1004150"/>
    <lineage>
        <taxon>Bacteria</taxon>
        <taxon>Pseudomonadati</taxon>
        <taxon>Pseudomonadota</taxon>
        <taxon>Gammaproteobacteria</taxon>
        <taxon>Enterobacterales</taxon>
        <taxon>Morganellaceae</taxon>
        <taxon>Photorhabdus</taxon>
    </lineage>
</organism>
<feature type="domain" description="AMP-dependent synthetase/ligase" evidence="1">
    <location>
        <begin position="44"/>
        <end position="256"/>
    </location>
</feature>
<dbReference type="InterPro" id="IPR020845">
    <property type="entry name" value="AMP-binding_CS"/>
</dbReference>
<accession>A0A7C9GN87</accession>
<name>A0A7C9GN87_9GAMM</name>
<dbReference type="EMBL" id="WHZZ01000001">
    <property type="protein sequence ID" value="MQL47495.1"/>
    <property type="molecule type" value="Genomic_DNA"/>
</dbReference>
<evidence type="ECO:0000313" key="2">
    <source>
        <dbReference type="EMBL" id="MQL47495.1"/>
    </source>
</evidence>
<evidence type="ECO:0000313" key="3">
    <source>
        <dbReference type="Proteomes" id="UP000481739"/>
    </source>
</evidence>
<dbReference type="GO" id="GO:0043041">
    <property type="term" value="P:amino acid activation for nonribosomal peptide biosynthetic process"/>
    <property type="evidence" value="ECO:0007669"/>
    <property type="project" value="TreeGrafter"/>
</dbReference>
<dbReference type="SUPFAM" id="SSF56801">
    <property type="entry name" value="Acetyl-CoA synthetase-like"/>
    <property type="match status" value="1"/>
</dbReference>
<dbReference type="PANTHER" id="PTHR45527:SF1">
    <property type="entry name" value="FATTY ACID SYNTHASE"/>
    <property type="match status" value="1"/>
</dbReference>
<dbReference type="PRINTS" id="PR00154">
    <property type="entry name" value="AMPBINDING"/>
</dbReference>
<proteinExistence type="predicted"/>
<comment type="caution">
    <text evidence="2">The sequence shown here is derived from an EMBL/GenBank/DDBJ whole genome shotgun (WGS) entry which is preliminary data.</text>
</comment>
<dbReference type="PANTHER" id="PTHR45527">
    <property type="entry name" value="NONRIBOSOMAL PEPTIDE SYNTHETASE"/>
    <property type="match status" value="1"/>
</dbReference>